<accession>A0A0L6UTK3</accession>
<dbReference type="STRING" id="27349.A0A0L6UTK3"/>
<reference evidence="2 3" key="1">
    <citation type="submission" date="2015-08" db="EMBL/GenBank/DDBJ databases">
        <title>Next Generation Sequencing and Analysis of the Genome of Puccinia sorghi L Schw, the Causal Agent of Maize Common Rust.</title>
        <authorList>
            <person name="Rochi L."/>
            <person name="Burguener G."/>
            <person name="Darino M."/>
            <person name="Turjanski A."/>
            <person name="Kreff E."/>
            <person name="Dieguez M.J."/>
            <person name="Sacco F."/>
        </authorList>
    </citation>
    <scope>NUCLEOTIDE SEQUENCE [LARGE SCALE GENOMIC DNA]</scope>
    <source>
        <strain evidence="2 3">RO10H11247</strain>
    </source>
</reference>
<dbReference type="AlphaFoldDB" id="A0A0L6UTK3"/>
<comment type="caution">
    <text evidence="2">The sequence shown here is derived from an EMBL/GenBank/DDBJ whole genome shotgun (WGS) entry which is preliminary data.</text>
</comment>
<evidence type="ECO:0000313" key="3">
    <source>
        <dbReference type="Proteomes" id="UP000037035"/>
    </source>
</evidence>
<evidence type="ECO:0000313" key="2">
    <source>
        <dbReference type="EMBL" id="KNZ51582.1"/>
    </source>
</evidence>
<dbReference type="OrthoDB" id="2016913at2759"/>
<sequence>MTHFYSYWWWLVPFFLSSPPHFKGYLLGIIYRYRQIFVALKDELEIILTIAIAGLKFEGRVAFQAALEILFSTNSISRNLDLMGKFLPSKHKHKQNYLDQWKITPKILAQPIRNLTFFHDEIAPPQSDVAYSWEQWALLMPSRAVPKAYKSQFFEEHLCISPMTVVHEERSNEKGSINIFLIVINRAPKFKKAIKMCLPLSLKPSHQIRYHRRRTNKKSETSAETRHSADAKKVARSRREVSFLSPTGPFPAQPLR</sequence>
<evidence type="ECO:0000256" key="1">
    <source>
        <dbReference type="SAM" id="MobiDB-lite"/>
    </source>
</evidence>
<keyword evidence="3" id="KW-1185">Reference proteome</keyword>
<gene>
    <name evidence="2" type="ORF">VP01_389g2</name>
</gene>
<name>A0A0L6UTK3_9BASI</name>
<dbReference type="VEuPathDB" id="FungiDB:VP01_389g2"/>
<feature type="compositionally biased region" description="Basic and acidic residues" evidence="1">
    <location>
        <begin position="217"/>
        <end position="241"/>
    </location>
</feature>
<dbReference type="EMBL" id="LAVV01008945">
    <property type="protein sequence ID" value="KNZ51582.1"/>
    <property type="molecule type" value="Genomic_DNA"/>
</dbReference>
<dbReference type="Proteomes" id="UP000037035">
    <property type="component" value="Unassembled WGS sequence"/>
</dbReference>
<proteinExistence type="predicted"/>
<organism evidence="2 3">
    <name type="scientific">Puccinia sorghi</name>
    <dbReference type="NCBI Taxonomy" id="27349"/>
    <lineage>
        <taxon>Eukaryota</taxon>
        <taxon>Fungi</taxon>
        <taxon>Dikarya</taxon>
        <taxon>Basidiomycota</taxon>
        <taxon>Pucciniomycotina</taxon>
        <taxon>Pucciniomycetes</taxon>
        <taxon>Pucciniales</taxon>
        <taxon>Pucciniaceae</taxon>
        <taxon>Puccinia</taxon>
    </lineage>
</organism>
<protein>
    <submittedName>
        <fullName evidence="2">Uncharacterized protein</fullName>
    </submittedName>
</protein>
<feature type="region of interest" description="Disordered" evidence="1">
    <location>
        <begin position="210"/>
        <end position="256"/>
    </location>
</feature>